<evidence type="ECO:0000313" key="2">
    <source>
        <dbReference type="EMBL" id="AEI13562.1"/>
    </source>
</evidence>
<feature type="transmembrane region" description="Helical" evidence="1">
    <location>
        <begin position="62"/>
        <end position="78"/>
    </location>
</feature>
<dbReference type="KEGG" id="cga:Celgi_3070"/>
<feature type="transmembrane region" description="Helical" evidence="1">
    <location>
        <begin position="23"/>
        <end position="42"/>
    </location>
</feature>
<keyword evidence="1" id="KW-1133">Transmembrane helix</keyword>
<evidence type="ECO:0000313" key="3">
    <source>
        <dbReference type="Proteomes" id="UP000000485"/>
    </source>
</evidence>
<dbReference type="HOGENOM" id="CLU_2192296_0_0_11"/>
<dbReference type="STRING" id="593907.Celgi_3070"/>
<feature type="transmembrane region" description="Helical" evidence="1">
    <location>
        <begin position="90"/>
        <end position="107"/>
    </location>
</feature>
<accession>F8A775</accession>
<dbReference type="AlphaFoldDB" id="F8A775"/>
<evidence type="ECO:0000256" key="1">
    <source>
        <dbReference type="SAM" id="Phobius"/>
    </source>
</evidence>
<dbReference type="EMBL" id="CP002665">
    <property type="protein sequence ID" value="AEI13562.1"/>
    <property type="molecule type" value="Genomic_DNA"/>
</dbReference>
<keyword evidence="1" id="KW-0472">Membrane</keyword>
<keyword evidence="3" id="KW-1185">Reference proteome</keyword>
<protein>
    <submittedName>
        <fullName evidence="2">AraC family transcriptional regulator</fullName>
    </submittedName>
</protein>
<reference evidence="3" key="1">
    <citation type="submission" date="2011-04" db="EMBL/GenBank/DDBJ databases">
        <title>Complete sequence of Cellvibrio gilvus ATCC 13127.</title>
        <authorList>
            <person name="Lucas S."/>
            <person name="Han J."/>
            <person name="Lapidus A."/>
            <person name="Cheng J.-F."/>
            <person name="Goodwin L."/>
            <person name="Pitluck S."/>
            <person name="Peters L."/>
            <person name="Munk A."/>
            <person name="Detter J.C."/>
            <person name="Han C."/>
            <person name="Tapia R."/>
            <person name="Land M."/>
            <person name="Hauser L."/>
            <person name="Kyrpides N."/>
            <person name="Ivanova N."/>
            <person name="Ovchinnikova G."/>
            <person name="Pagani I."/>
            <person name="Mead D."/>
            <person name="Brumm P."/>
            <person name="Woyke T."/>
        </authorList>
    </citation>
    <scope>NUCLEOTIDE SEQUENCE [LARGE SCALE GENOMIC DNA]</scope>
    <source>
        <strain evidence="3">ATCC 13127 / NRRL B-14078</strain>
    </source>
</reference>
<organism evidence="2 3">
    <name type="scientific">Cellulomonas gilvus (strain ATCC 13127 / NRRL B-14078)</name>
    <name type="common">Cellvibrio gilvus</name>
    <dbReference type="NCBI Taxonomy" id="593907"/>
    <lineage>
        <taxon>Bacteria</taxon>
        <taxon>Bacillati</taxon>
        <taxon>Actinomycetota</taxon>
        <taxon>Actinomycetes</taxon>
        <taxon>Micrococcales</taxon>
        <taxon>Cellulomonadaceae</taxon>
        <taxon>Cellulomonas</taxon>
    </lineage>
</organism>
<dbReference type="Proteomes" id="UP000000485">
    <property type="component" value="Chromosome"/>
</dbReference>
<dbReference type="RefSeq" id="WP_013885079.1">
    <property type="nucleotide sequence ID" value="NC_015671.1"/>
</dbReference>
<name>F8A775_CELGA</name>
<proteinExistence type="predicted"/>
<gene>
    <name evidence="2" type="ordered locus">Celgi_3070</name>
</gene>
<sequence length="108" mass="10723">MPDPAAPGPAAPGPAAPAAARRWPYVLGGAGALVVAVVFATVGDGVDVPEADGLRGAVVEHAHTVTWALLAAALLNAARRPGWDRLSQTLAVAGGASYACFLAAVFVL</sequence>
<keyword evidence="1" id="KW-0812">Transmembrane</keyword>